<dbReference type="EMBL" id="JAGGLD010000001">
    <property type="protein sequence ID" value="MBP1999770.1"/>
    <property type="molecule type" value="Genomic_DNA"/>
</dbReference>
<evidence type="ECO:0000313" key="3">
    <source>
        <dbReference type="EMBL" id="MBP1999770.1"/>
    </source>
</evidence>
<dbReference type="PROSITE" id="PS50943">
    <property type="entry name" value="HTH_CROC1"/>
    <property type="match status" value="1"/>
</dbReference>
<reference evidence="3 4" key="1">
    <citation type="submission" date="2021-03" db="EMBL/GenBank/DDBJ databases">
        <title>Genomic Encyclopedia of Type Strains, Phase IV (KMG-IV): sequencing the most valuable type-strain genomes for metagenomic binning, comparative biology and taxonomic classification.</title>
        <authorList>
            <person name="Goeker M."/>
        </authorList>
    </citation>
    <scope>NUCLEOTIDE SEQUENCE [LARGE SCALE GENOMIC DNA]</scope>
    <source>
        <strain evidence="3 4">DSM 26806</strain>
    </source>
</reference>
<comment type="similarity">
    <text evidence="1">Belongs to the short-chain fatty acyl-CoA assimilation regulator (ScfR) family.</text>
</comment>
<dbReference type="SMART" id="SM00530">
    <property type="entry name" value="HTH_XRE"/>
    <property type="match status" value="1"/>
</dbReference>
<dbReference type="InterPro" id="IPR001387">
    <property type="entry name" value="Cro/C1-type_HTH"/>
</dbReference>
<evidence type="ECO:0000313" key="4">
    <source>
        <dbReference type="Proteomes" id="UP001519288"/>
    </source>
</evidence>
<evidence type="ECO:0000256" key="1">
    <source>
        <dbReference type="ARBA" id="ARBA00007227"/>
    </source>
</evidence>
<dbReference type="Gene3D" id="1.10.260.40">
    <property type="entry name" value="lambda repressor-like DNA-binding domains"/>
    <property type="match status" value="1"/>
</dbReference>
<gene>
    <name evidence="3" type="ORF">J2Z69_000789</name>
</gene>
<dbReference type="RefSeq" id="WP_209859294.1">
    <property type="nucleotide sequence ID" value="NZ_JAGGLD010000001.1"/>
</dbReference>
<proteinExistence type="inferred from homology"/>
<dbReference type="Gene3D" id="1.10.10.2910">
    <property type="match status" value="1"/>
</dbReference>
<dbReference type="PANTHER" id="PTHR43236:SF1">
    <property type="entry name" value="BLL7220 PROTEIN"/>
    <property type="match status" value="1"/>
</dbReference>
<dbReference type="Pfam" id="PF06114">
    <property type="entry name" value="Peptidase_M78"/>
    <property type="match status" value="1"/>
</dbReference>
<feature type="domain" description="HTH cro/C1-type" evidence="2">
    <location>
        <begin position="15"/>
        <end position="69"/>
    </location>
</feature>
<dbReference type="InterPro" id="IPR010359">
    <property type="entry name" value="IrrE_HExxH"/>
</dbReference>
<accession>A0ABS4JDM2</accession>
<dbReference type="InterPro" id="IPR010982">
    <property type="entry name" value="Lambda_DNA-bd_dom_sf"/>
</dbReference>
<dbReference type="PANTHER" id="PTHR43236">
    <property type="entry name" value="ANTITOXIN HIGA1"/>
    <property type="match status" value="1"/>
</dbReference>
<organism evidence="3 4">
    <name type="scientific">Paenibacillus shirakamiensis</name>
    <dbReference type="NCBI Taxonomy" id="1265935"/>
    <lineage>
        <taxon>Bacteria</taxon>
        <taxon>Bacillati</taxon>
        <taxon>Bacillota</taxon>
        <taxon>Bacilli</taxon>
        <taxon>Bacillales</taxon>
        <taxon>Paenibacillaceae</taxon>
        <taxon>Paenibacillus</taxon>
    </lineage>
</organism>
<keyword evidence="4" id="KW-1185">Reference proteome</keyword>
<dbReference type="SUPFAM" id="SSF47413">
    <property type="entry name" value="lambda repressor-like DNA-binding domains"/>
    <property type="match status" value="1"/>
</dbReference>
<protein>
    <submittedName>
        <fullName evidence="3">Zn-dependent peptidase ImmA (M78 family)/DNA-binding XRE family transcriptional regulator</fullName>
    </submittedName>
</protein>
<dbReference type="Proteomes" id="UP001519288">
    <property type="component" value="Unassembled WGS sequence"/>
</dbReference>
<dbReference type="InterPro" id="IPR052345">
    <property type="entry name" value="Rad_response_metalloprotease"/>
</dbReference>
<name>A0ABS4JDM2_9BACL</name>
<dbReference type="Pfam" id="PF01381">
    <property type="entry name" value="HTH_3"/>
    <property type="match status" value="1"/>
</dbReference>
<dbReference type="CDD" id="cd00093">
    <property type="entry name" value="HTH_XRE"/>
    <property type="match status" value="1"/>
</dbReference>
<sequence>METANRFSKFIPDRLIQAREARGVTLTELADIVEISHQAISKYENKKSVPSFDTLEKLSEALNVPVTFFYKEPPSKSESVVYFRSMAMATQKSKNVHQHKINWIREIHTYLEQYLDFPHITVPRVITRESYIPTDFQEIDNIASEVRKSWSLGNGPISDIILLLEKAGVIVAYSPSSSYKIDACSKWEPGERPYILLSNDKTAPRSRFDIAHELGHLVLHSRIKQSEFNKKVNYKLIEKEANRFAGAFLLPASSFGTEIVSTSLDHFVSLKKRWKVSIQAMAYRAHSLGILSEYQHINMRQKLAKNNQLTREPLDDDLPFEQPSVLKQAITALVDHKAKTKQDIVSELCFNRDEIEVLSNLDVNYLETREHSNVIQLNFKK</sequence>
<evidence type="ECO:0000259" key="2">
    <source>
        <dbReference type="PROSITE" id="PS50943"/>
    </source>
</evidence>
<comment type="caution">
    <text evidence="3">The sequence shown here is derived from an EMBL/GenBank/DDBJ whole genome shotgun (WGS) entry which is preliminary data.</text>
</comment>